<feature type="compositionally biased region" description="Basic and acidic residues" evidence="2">
    <location>
        <begin position="150"/>
        <end position="163"/>
    </location>
</feature>
<evidence type="ECO:0000256" key="2">
    <source>
        <dbReference type="SAM" id="MobiDB-lite"/>
    </source>
</evidence>
<evidence type="ECO:0000313" key="4">
    <source>
        <dbReference type="Proteomes" id="UP000886523"/>
    </source>
</evidence>
<evidence type="ECO:0000313" key="3">
    <source>
        <dbReference type="EMBL" id="KAF9515947.1"/>
    </source>
</evidence>
<accession>A0A9P6DW34</accession>
<dbReference type="EMBL" id="MU128945">
    <property type="protein sequence ID" value="KAF9515947.1"/>
    <property type="molecule type" value="Genomic_DNA"/>
</dbReference>
<gene>
    <name evidence="3" type="ORF">BS47DRAFT_1327902</name>
</gene>
<dbReference type="AlphaFoldDB" id="A0A9P6DW34"/>
<comment type="caution">
    <text evidence="3">The sequence shown here is derived from an EMBL/GenBank/DDBJ whole genome shotgun (WGS) entry which is preliminary data.</text>
</comment>
<protein>
    <submittedName>
        <fullName evidence="3">Uncharacterized protein</fullName>
    </submittedName>
</protein>
<feature type="coiled-coil region" evidence="1">
    <location>
        <begin position="79"/>
        <end position="120"/>
    </location>
</feature>
<proteinExistence type="predicted"/>
<sequence length="229" mass="26518">MRRSHTVRTTRSSLPTGPQTTDDLGTLQEVRAPASHNIELLEASLRSEIFEKERENDRLVDQVLSLQTQLAQRPPLAAIQELENEKKTLEIILLGTQRENEKMMTELERQKKRERTLETELRRLCGDNWQTDLSRDDADVDGDGDIDSGPEEHPQRRQPRRPTEREIALEHANELLKKQIEQVRLLVLGMDERLVGREDRLAKAIQRAEQENKDLEAKLRELDLNAPID</sequence>
<feature type="region of interest" description="Disordered" evidence="2">
    <location>
        <begin position="132"/>
        <end position="163"/>
    </location>
</feature>
<keyword evidence="1" id="KW-0175">Coiled coil</keyword>
<feature type="region of interest" description="Disordered" evidence="2">
    <location>
        <begin position="1"/>
        <end position="24"/>
    </location>
</feature>
<reference evidence="3" key="1">
    <citation type="journal article" date="2020" name="Nat. Commun.">
        <title>Large-scale genome sequencing of mycorrhizal fungi provides insights into the early evolution of symbiotic traits.</title>
        <authorList>
            <person name="Miyauchi S."/>
            <person name="Kiss E."/>
            <person name="Kuo A."/>
            <person name="Drula E."/>
            <person name="Kohler A."/>
            <person name="Sanchez-Garcia M."/>
            <person name="Morin E."/>
            <person name="Andreopoulos B."/>
            <person name="Barry K.W."/>
            <person name="Bonito G."/>
            <person name="Buee M."/>
            <person name="Carver A."/>
            <person name="Chen C."/>
            <person name="Cichocki N."/>
            <person name="Clum A."/>
            <person name="Culley D."/>
            <person name="Crous P.W."/>
            <person name="Fauchery L."/>
            <person name="Girlanda M."/>
            <person name="Hayes R.D."/>
            <person name="Keri Z."/>
            <person name="LaButti K."/>
            <person name="Lipzen A."/>
            <person name="Lombard V."/>
            <person name="Magnuson J."/>
            <person name="Maillard F."/>
            <person name="Murat C."/>
            <person name="Nolan M."/>
            <person name="Ohm R.A."/>
            <person name="Pangilinan J."/>
            <person name="Pereira M.F."/>
            <person name="Perotto S."/>
            <person name="Peter M."/>
            <person name="Pfister S."/>
            <person name="Riley R."/>
            <person name="Sitrit Y."/>
            <person name="Stielow J.B."/>
            <person name="Szollosi G."/>
            <person name="Zifcakova L."/>
            <person name="Stursova M."/>
            <person name="Spatafora J.W."/>
            <person name="Tedersoo L."/>
            <person name="Vaario L.M."/>
            <person name="Yamada A."/>
            <person name="Yan M."/>
            <person name="Wang P."/>
            <person name="Xu J."/>
            <person name="Bruns T."/>
            <person name="Baldrian P."/>
            <person name="Vilgalys R."/>
            <person name="Dunand C."/>
            <person name="Henrissat B."/>
            <person name="Grigoriev I.V."/>
            <person name="Hibbett D."/>
            <person name="Nagy L.G."/>
            <person name="Martin F.M."/>
        </authorList>
    </citation>
    <scope>NUCLEOTIDE SEQUENCE</scope>
    <source>
        <strain evidence="3">UP504</strain>
    </source>
</reference>
<evidence type="ECO:0000256" key="1">
    <source>
        <dbReference type="SAM" id="Coils"/>
    </source>
</evidence>
<feature type="compositionally biased region" description="Acidic residues" evidence="2">
    <location>
        <begin position="138"/>
        <end position="149"/>
    </location>
</feature>
<dbReference type="Proteomes" id="UP000886523">
    <property type="component" value="Unassembled WGS sequence"/>
</dbReference>
<dbReference type="OrthoDB" id="3363533at2759"/>
<keyword evidence="4" id="KW-1185">Reference proteome</keyword>
<feature type="compositionally biased region" description="Polar residues" evidence="2">
    <location>
        <begin position="14"/>
        <end position="23"/>
    </location>
</feature>
<name>A0A9P6DW34_9AGAM</name>
<feature type="coiled-coil region" evidence="1">
    <location>
        <begin position="198"/>
        <end position="225"/>
    </location>
</feature>
<organism evidence="3 4">
    <name type="scientific">Hydnum rufescens UP504</name>
    <dbReference type="NCBI Taxonomy" id="1448309"/>
    <lineage>
        <taxon>Eukaryota</taxon>
        <taxon>Fungi</taxon>
        <taxon>Dikarya</taxon>
        <taxon>Basidiomycota</taxon>
        <taxon>Agaricomycotina</taxon>
        <taxon>Agaricomycetes</taxon>
        <taxon>Cantharellales</taxon>
        <taxon>Hydnaceae</taxon>
        <taxon>Hydnum</taxon>
    </lineage>
</organism>